<dbReference type="GO" id="GO:0034728">
    <property type="term" value="P:nucleosome organization"/>
    <property type="evidence" value="ECO:0007669"/>
    <property type="project" value="TreeGrafter"/>
</dbReference>
<dbReference type="AlphaFoldDB" id="A0A6D2JBP6"/>
<feature type="compositionally biased region" description="Acidic residues" evidence="1">
    <location>
        <begin position="34"/>
        <end position="55"/>
    </location>
</feature>
<keyword evidence="3" id="KW-1185">Reference proteome</keyword>
<dbReference type="Gene3D" id="1.10.3500.10">
    <property type="entry name" value="Tex N-terminal region-like"/>
    <property type="match status" value="1"/>
</dbReference>
<reference evidence="2" key="1">
    <citation type="submission" date="2020-01" db="EMBL/GenBank/DDBJ databases">
        <authorList>
            <person name="Mishra B."/>
        </authorList>
    </citation>
    <scope>NUCLEOTIDE SEQUENCE [LARGE SCALE GENOMIC DNA]</scope>
</reference>
<dbReference type="InterPro" id="IPR023319">
    <property type="entry name" value="Tex-like_HTH_dom_sf"/>
</dbReference>
<dbReference type="GO" id="GO:0031491">
    <property type="term" value="F:nucleosome binding"/>
    <property type="evidence" value="ECO:0007669"/>
    <property type="project" value="TreeGrafter"/>
</dbReference>
<feature type="compositionally biased region" description="Acidic residues" evidence="1">
    <location>
        <begin position="90"/>
        <end position="99"/>
    </location>
</feature>
<protein>
    <submittedName>
        <fullName evidence="2">Uncharacterized protein</fullName>
    </submittedName>
</protein>
<dbReference type="GO" id="GO:0042393">
    <property type="term" value="F:histone binding"/>
    <property type="evidence" value="ECO:0007669"/>
    <property type="project" value="TreeGrafter"/>
</dbReference>
<dbReference type="GO" id="GO:0008023">
    <property type="term" value="C:transcription elongation factor complex"/>
    <property type="evidence" value="ECO:0007669"/>
    <property type="project" value="TreeGrafter"/>
</dbReference>
<proteinExistence type="predicted"/>
<accession>A0A6D2JBP6</accession>
<dbReference type="EMBL" id="CACVBM020001203">
    <property type="protein sequence ID" value="CAA7038993.1"/>
    <property type="molecule type" value="Genomic_DNA"/>
</dbReference>
<evidence type="ECO:0000313" key="2">
    <source>
        <dbReference type="EMBL" id="CAA7038993.1"/>
    </source>
</evidence>
<dbReference type="OrthoDB" id="995477at2759"/>
<dbReference type="PANTHER" id="PTHR10145:SF6">
    <property type="entry name" value="TRANSCRIPTION ELONGATION FACTOR SPT6"/>
    <property type="match status" value="1"/>
</dbReference>
<name>A0A6D2JBP6_9BRAS</name>
<dbReference type="Proteomes" id="UP000467841">
    <property type="component" value="Unassembled WGS sequence"/>
</dbReference>
<dbReference type="InterPro" id="IPR023323">
    <property type="entry name" value="Tex-like_dom_sf"/>
</dbReference>
<dbReference type="InterPro" id="IPR017072">
    <property type="entry name" value="TF_Spt6"/>
</dbReference>
<dbReference type="PANTHER" id="PTHR10145">
    <property type="entry name" value="TRANSCRIPTION ELONGATION FACTOR SPT6"/>
    <property type="match status" value="1"/>
</dbReference>
<evidence type="ECO:0000313" key="3">
    <source>
        <dbReference type="Proteomes" id="UP000467841"/>
    </source>
</evidence>
<gene>
    <name evidence="2" type="ORF">MERR_LOCUS26228</name>
</gene>
<dbReference type="SUPFAM" id="SSF158832">
    <property type="entry name" value="Tex N-terminal region-like"/>
    <property type="match status" value="1"/>
</dbReference>
<feature type="region of interest" description="Disordered" evidence="1">
    <location>
        <begin position="1"/>
        <end position="99"/>
    </location>
</feature>
<organism evidence="2 3">
    <name type="scientific">Microthlaspi erraticum</name>
    <dbReference type="NCBI Taxonomy" id="1685480"/>
    <lineage>
        <taxon>Eukaryota</taxon>
        <taxon>Viridiplantae</taxon>
        <taxon>Streptophyta</taxon>
        <taxon>Embryophyta</taxon>
        <taxon>Tracheophyta</taxon>
        <taxon>Spermatophyta</taxon>
        <taxon>Magnoliopsida</taxon>
        <taxon>eudicotyledons</taxon>
        <taxon>Gunneridae</taxon>
        <taxon>Pentapetalae</taxon>
        <taxon>rosids</taxon>
        <taxon>malvids</taxon>
        <taxon>Brassicales</taxon>
        <taxon>Brassicaceae</taxon>
        <taxon>Coluteocarpeae</taxon>
        <taxon>Microthlaspi</taxon>
    </lineage>
</organism>
<sequence>MDTDADPVENRGNDEEEENDEDNHYEYGDGFLADSDDGEEEEEEEEKQCSDDDEDFSLHEDDYQLIQENNASSQKFKRLKKSSEEHNDGTYDDDDVEEDELRSFIIDEDDGRVMECSKKRKYKQGISSDYFGDPEKFLKLRKKDLAMERKLEDEFEPTLLSDKYMTGRDEEIRKLDVPERMQLSEEETGTVPVDEASIEEESNWIYAQLNQESSVEKDDISRFLELFHVQKLEIPFIVMYRKEQCQSLLKSETKLHKVLWMIQDLDKKWLLLRKRKTALLGYYTKRFQEEEEFDLNQSLIKSLNAAETEREVDDVDSMFSLHFPLGQYKRPNRTSQYSFCVKSGLRDVVSKLGFSAERLGLALSLEKVLVDDELEDAKETPEEIAFNYVSPLFQDAQAVLKGARHVAAVEISCDASIKKYVRRVYMENAVVSTSPTLDGNVIIDSCHRFSSVKWLREKPLSKFDGAQWLLIQRAEE</sequence>
<evidence type="ECO:0000256" key="1">
    <source>
        <dbReference type="SAM" id="MobiDB-lite"/>
    </source>
</evidence>
<dbReference type="GO" id="GO:0140673">
    <property type="term" value="P:transcription elongation-coupled chromatin remodeling"/>
    <property type="evidence" value="ECO:0007669"/>
    <property type="project" value="InterPro"/>
</dbReference>
<comment type="caution">
    <text evidence="2">The sequence shown here is derived from an EMBL/GenBank/DDBJ whole genome shotgun (WGS) entry which is preliminary data.</text>
</comment>
<dbReference type="Gene3D" id="1.10.10.650">
    <property type="entry name" value="RuvA domain 2-like"/>
    <property type="match status" value="1"/>
</dbReference>